<feature type="site" description="Transition state stabilizer" evidence="8">
    <location>
        <position position="242"/>
    </location>
</feature>
<dbReference type="GO" id="GO:0005524">
    <property type="term" value="F:ATP binding"/>
    <property type="evidence" value="ECO:0007669"/>
    <property type="project" value="UniProtKB-UniRule"/>
</dbReference>
<reference evidence="10" key="2">
    <citation type="submission" date="2019-04" db="EMBL/GenBank/DDBJ databases">
        <authorList>
            <person name="Pasella M."/>
        </authorList>
    </citation>
    <scope>NUCLEOTIDE SEQUENCE</scope>
    <source>
        <strain evidence="10">29588_5</strain>
    </source>
</reference>
<keyword evidence="5 8" id="KW-0547">Nucleotide-binding</keyword>
<dbReference type="EC" id="2.7.2.8" evidence="8"/>
<keyword evidence="2 8" id="KW-0055">Arginine biosynthesis</keyword>
<keyword evidence="10" id="KW-0934">Plastid</keyword>
<reference evidence="10" key="1">
    <citation type="journal article" date="2019" name="Mol. Phylogenet. Evol.">
        <title>Morphological evolution and classification of the red algal order Ceramiales inferred using plastid phylogenomics.</title>
        <authorList>
            <person name="Diaz-Tapia P."/>
            <person name="Pasella M.M."/>
            <person name="Verbruggen H."/>
            <person name="Maggs C.A."/>
        </authorList>
    </citation>
    <scope>NUCLEOTIDE SEQUENCE</scope>
    <source>
        <strain evidence="10">29588_5</strain>
    </source>
</reference>
<feature type="binding site" evidence="8">
    <location>
        <position position="179"/>
    </location>
    <ligand>
        <name>substrate</name>
    </ligand>
</feature>
<dbReference type="InterPro" id="IPR037528">
    <property type="entry name" value="ArgB"/>
</dbReference>
<dbReference type="HAMAP" id="MF_00082">
    <property type="entry name" value="ArgB"/>
    <property type="match status" value="1"/>
</dbReference>
<dbReference type="GO" id="GO:0003991">
    <property type="term" value="F:acetylglutamate kinase activity"/>
    <property type="evidence" value="ECO:0007669"/>
    <property type="project" value="UniProtKB-UniRule"/>
</dbReference>
<evidence type="ECO:0000256" key="7">
    <source>
        <dbReference type="ARBA" id="ARBA00022840"/>
    </source>
</evidence>
<evidence type="ECO:0000256" key="2">
    <source>
        <dbReference type="ARBA" id="ARBA00022571"/>
    </source>
</evidence>
<evidence type="ECO:0000256" key="5">
    <source>
        <dbReference type="ARBA" id="ARBA00022741"/>
    </source>
</evidence>
<keyword evidence="3 8" id="KW-0028">Amino-acid biosynthesis</keyword>
<dbReference type="CDD" id="cd04250">
    <property type="entry name" value="AAK_NAGK-C"/>
    <property type="match status" value="1"/>
</dbReference>
<dbReference type="Gene3D" id="3.40.1160.10">
    <property type="entry name" value="Acetylglutamate kinase-like"/>
    <property type="match status" value="1"/>
</dbReference>
<dbReference type="InterPro" id="IPR041727">
    <property type="entry name" value="NAGK-C"/>
</dbReference>
<dbReference type="GO" id="GO:0005737">
    <property type="term" value="C:cytoplasm"/>
    <property type="evidence" value="ECO:0007669"/>
    <property type="project" value="InterPro"/>
</dbReference>
<organism evidence="10">
    <name type="scientific">Pterothamnion crispum</name>
    <dbReference type="NCBI Taxonomy" id="1550583"/>
    <lineage>
        <taxon>Eukaryota</taxon>
        <taxon>Rhodophyta</taxon>
        <taxon>Florideophyceae</taxon>
        <taxon>Rhodymeniophycidae</taxon>
        <taxon>Ceramiales</taxon>
        <taxon>Ceramiaceae</taxon>
        <taxon>Pterothamnion</taxon>
    </lineage>
</organism>
<dbReference type="SUPFAM" id="SSF53633">
    <property type="entry name" value="Carbamate kinase-like"/>
    <property type="match status" value="1"/>
</dbReference>
<geneLocation type="plastid" evidence="10"/>
<dbReference type="InterPro" id="IPR036393">
    <property type="entry name" value="AceGlu_kinase-like_sf"/>
</dbReference>
<dbReference type="InterPro" id="IPR001057">
    <property type="entry name" value="Glu/AcGlu_kinase"/>
</dbReference>
<sequence length="284" mass="30845">MVHDIDFIKVFNEASPLIQHLSGRIIVIKYGGAAMKDNSLKLQVIEDIVFLYNLGIKIILVHGGGPMINSWLNKLNITPKFQNGIRITDHNTMPIVEMVLVGQVNKELVSLLNQKNIPAIGLSGKDANLILSSKYFSGSDNLVGKVDMINNQILTLLLDSGYIPVLASVAADKFGETHNINADTVAGAIAESLECEKLVLLTDTSGIMIDISDISTLQKFLNISEVQNLIEQNVISGGMIPKVECCIKALKNNVNATHIINGSIEHALLIELLTINRSGSQIVL</sequence>
<evidence type="ECO:0000256" key="1">
    <source>
        <dbReference type="ARBA" id="ARBA00004828"/>
    </source>
</evidence>
<dbReference type="InterPro" id="IPR004662">
    <property type="entry name" value="AcgluKinase_fam"/>
</dbReference>
<dbReference type="PIRSF" id="PIRSF000728">
    <property type="entry name" value="NAGK"/>
    <property type="match status" value="1"/>
</dbReference>
<comment type="catalytic activity">
    <reaction evidence="8">
        <text>N-acetyl-L-glutamate + ATP = N-acetyl-L-glutamyl 5-phosphate + ADP</text>
        <dbReference type="Rhea" id="RHEA:14629"/>
        <dbReference type="ChEBI" id="CHEBI:30616"/>
        <dbReference type="ChEBI" id="CHEBI:44337"/>
        <dbReference type="ChEBI" id="CHEBI:57936"/>
        <dbReference type="ChEBI" id="CHEBI:456216"/>
        <dbReference type="EC" id="2.7.2.8"/>
    </reaction>
</comment>
<comment type="similarity">
    <text evidence="8">Belongs to the acetylglutamate kinase family. ArgB subfamily.</text>
</comment>
<evidence type="ECO:0000256" key="3">
    <source>
        <dbReference type="ARBA" id="ARBA00022605"/>
    </source>
</evidence>
<dbReference type="PANTHER" id="PTHR23342:SF0">
    <property type="entry name" value="N-ACETYLGLUTAMATE SYNTHASE, MITOCHONDRIAL"/>
    <property type="match status" value="1"/>
</dbReference>
<dbReference type="FunFam" id="3.40.1160.10:FF:000004">
    <property type="entry name" value="Acetylglutamate kinase"/>
    <property type="match status" value="1"/>
</dbReference>
<dbReference type="Pfam" id="PF00696">
    <property type="entry name" value="AA_kinase"/>
    <property type="match status" value="1"/>
</dbReference>
<evidence type="ECO:0000256" key="4">
    <source>
        <dbReference type="ARBA" id="ARBA00022679"/>
    </source>
</evidence>
<keyword evidence="7 8" id="KW-0067">ATP-binding</keyword>
<keyword evidence="4 8" id="KW-0808">Transferase</keyword>
<gene>
    <name evidence="8 10" type="primary">argB</name>
</gene>
<dbReference type="GO" id="GO:0042450">
    <property type="term" value="P:L-arginine biosynthetic process via ornithine"/>
    <property type="evidence" value="ECO:0007669"/>
    <property type="project" value="UniProtKB-UniRule"/>
</dbReference>
<feature type="site" description="Transition state stabilizer" evidence="8">
    <location>
        <position position="29"/>
    </location>
</feature>
<accession>A0A4D6WXX9</accession>
<evidence type="ECO:0000256" key="8">
    <source>
        <dbReference type="HAMAP-Rule" id="MF_00082"/>
    </source>
</evidence>
<dbReference type="NCBIfam" id="TIGR00761">
    <property type="entry name" value="argB"/>
    <property type="match status" value="1"/>
</dbReference>
<feature type="binding site" evidence="8">
    <location>
        <position position="86"/>
    </location>
    <ligand>
        <name>substrate</name>
    </ligand>
</feature>
<evidence type="ECO:0000313" key="10">
    <source>
        <dbReference type="EMBL" id="QCI08246.1"/>
    </source>
</evidence>
<feature type="binding site" evidence="8">
    <location>
        <begin position="64"/>
        <end position="65"/>
    </location>
    <ligand>
        <name>substrate</name>
    </ligand>
</feature>
<dbReference type="AlphaFoldDB" id="A0A4D6WXX9"/>
<feature type="domain" description="Aspartate/glutamate/uridylate kinase" evidence="9">
    <location>
        <begin position="25"/>
        <end position="261"/>
    </location>
</feature>
<dbReference type="UniPathway" id="UPA00068">
    <property type="reaction ID" value="UER00107"/>
</dbReference>
<evidence type="ECO:0000256" key="6">
    <source>
        <dbReference type="ARBA" id="ARBA00022777"/>
    </source>
</evidence>
<keyword evidence="6 8" id="KW-0418">Kinase</keyword>
<comment type="pathway">
    <text evidence="1 8">Amino-acid biosynthesis; L-arginine biosynthesis; N(2)-acetyl-L-ornithine from L-glutamate: step 2/4.</text>
</comment>
<dbReference type="EMBL" id="MK814723">
    <property type="protein sequence ID" value="QCI08246.1"/>
    <property type="molecule type" value="Genomic_DNA"/>
</dbReference>
<dbReference type="PRINTS" id="PR00474">
    <property type="entry name" value="GLU5KINASE"/>
</dbReference>
<protein>
    <recommendedName>
        <fullName evidence="8">Acetylglutamate kinase</fullName>
        <ecNumber evidence="8">2.7.2.8</ecNumber>
    </recommendedName>
    <alternativeName>
        <fullName evidence="8">N-acetyl-L-glutamate 5-phosphotransferase</fullName>
    </alternativeName>
    <alternativeName>
        <fullName evidence="8">NAG kinase</fullName>
        <shortName evidence="8">NAGK</shortName>
    </alternativeName>
</protein>
<evidence type="ECO:0000259" key="9">
    <source>
        <dbReference type="Pfam" id="PF00696"/>
    </source>
</evidence>
<dbReference type="InterPro" id="IPR001048">
    <property type="entry name" value="Asp/Glu/Uridylate_kinase"/>
</dbReference>
<comment type="function">
    <text evidence="8">Catalyzes the ATP-dependent phosphorylation of N-acetyl-L-glutamate.</text>
</comment>
<dbReference type="PANTHER" id="PTHR23342">
    <property type="entry name" value="N-ACETYLGLUTAMATE SYNTHASE"/>
    <property type="match status" value="1"/>
</dbReference>
<name>A0A4D6WXX9_9FLOR</name>
<proteinExistence type="inferred from homology"/>